<dbReference type="InterPro" id="IPR014917">
    <property type="entry name" value="DUF1800"/>
</dbReference>
<dbReference type="RefSeq" id="WP_189401816.1">
    <property type="nucleotide sequence ID" value="NZ_BMXA01000004.1"/>
</dbReference>
<gene>
    <name evidence="1" type="ORF">GCM10008090_25310</name>
</gene>
<sequence length="768" mass="86346">MSVINMYLLDGLSAFVLELGKIEPESVTITSSFQASFQNTGQDTELCFVVSAPGFSIGDLSISINGVAQTGSARPRTGENCYVIPAAQQQGENIILFNVGPGVTVNLSRAGIDPASRSRLGLNSLTRSSWDERAVRKVLKIFAFGGHATDAQIREWSYMQPRVAIAEMLNFSEHNAKLSPLARGEKYTDTAFAHGTMRSFYEFIASESSDIPIPVSARQYLSIDGYRFDSTFARMIAVRGLNPFRQRIGFWETNYHLATNLDAGVSRQQMVQYYDEIMAAHEARRPYHEIMGVAAKSAAVAIQYGHYRNRWRTSNGESYCDCNDDFAREIHQLFYGIFGANDPNHEDGTIRETAKMLTDMDVPYIEDFGRDIHVDFDTRYHHTNSLTILGQTISGANASAKIDNLMPISIMHPESLRNLPVMIISTLADDNLNESRRNQLRAAWAALGTNKDFLTFIHAYATSELFHGPNQLKYLTSFERAFYMANKFNIDNIEAYLSNDWVDGRAGREVDAVMEGDNASEIFRPLHNVFGGQNSTEASDSAVAFEKNYNRSATQESWEFERELPVDCGTCDLGQPWVKDWTKVIPSVNGGYTADYVAEWLWRHVVGNFVNYTSLERAHLVAILGARRLPRADGTEYSWQQSNRNTYFDINHLLCIREDRRAVNLSNNSLADLMHFDSWNNYCAHGDDGEADYTEVEEGAFNFSFNGQQLDSSNTDPFPYLRGLVEELAVSPVMLNSNDPITRRRANEHLQAAIAFIFATPYVFAEGE</sequence>
<organism evidence="1 2">
    <name type="scientific">Arenicella chitinivorans</name>
    <dbReference type="NCBI Taxonomy" id="1329800"/>
    <lineage>
        <taxon>Bacteria</taxon>
        <taxon>Pseudomonadati</taxon>
        <taxon>Pseudomonadota</taxon>
        <taxon>Gammaproteobacteria</taxon>
        <taxon>Arenicellales</taxon>
        <taxon>Arenicellaceae</taxon>
        <taxon>Arenicella</taxon>
    </lineage>
</organism>
<proteinExistence type="predicted"/>
<evidence type="ECO:0000313" key="2">
    <source>
        <dbReference type="Proteomes" id="UP000614811"/>
    </source>
</evidence>
<evidence type="ECO:0000313" key="1">
    <source>
        <dbReference type="EMBL" id="GHA14458.1"/>
    </source>
</evidence>
<dbReference type="AlphaFoldDB" id="A0A918RX06"/>
<accession>A0A918RX06</accession>
<name>A0A918RX06_9GAMM</name>
<comment type="caution">
    <text evidence="1">The sequence shown here is derived from an EMBL/GenBank/DDBJ whole genome shotgun (WGS) entry which is preliminary data.</text>
</comment>
<reference evidence="1" key="2">
    <citation type="submission" date="2020-09" db="EMBL/GenBank/DDBJ databases">
        <authorList>
            <person name="Sun Q."/>
            <person name="Kim S."/>
        </authorList>
    </citation>
    <scope>NUCLEOTIDE SEQUENCE</scope>
    <source>
        <strain evidence="1">KCTC 12711</strain>
    </source>
</reference>
<keyword evidence="2" id="KW-1185">Reference proteome</keyword>
<reference evidence="1" key="1">
    <citation type="journal article" date="2014" name="Int. J. Syst. Evol. Microbiol.">
        <title>Complete genome sequence of Corynebacterium casei LMG S-19264T (=DSM 44701T), isolated from a smear-ripened cheese.</title>
        <authorList>
            <consortium name="US DOE Joint Genome Institute (JGI-PGF)"/>
            <person name="Walter F."/>
            <person name="Albersmeier A."/>
            <person name="Kalinowski J."/>
            <person name="Ruckert C."/>
        </authorList>
    </citation>
    <scope>NUCLEOTIDE SEQUENCE</scope>
    <source>
        <strain evidence="1">KCTC 12711</strain>
    </source>
</reference>
<protein>
    <submittedName>
        <fullName evidence="1">Uncharacterized protein</fullName>
    </submittedName>
</protein>
<dbReference type="EMBL" id="BMXA01000004">
    <property type="protein sequence ID" value="GHA14458.1"/>
    <property type="molecule type" value="Genomic_DNA"/>
</dbReference>
<dbReference type="Pfam" id="PF08811">
    <property type="entry name" value="DUF1800"/>
    <property type="match status" value="1"/>
</dbReference>
<dbReference type="Proteomes" id="UP000614811">
    <property type="component" value="Unassembled WGS sequence"/>
</dbReference>